<keyword evidence="1" id="KW-0732">Signal</keyword>
<dbReference type="EMBL" id="MCBT01000007">
    <property type="protein sequence ID" value="OEG75474.1"/>
    <property type="molecule type" value="Genomic_DNA"/>
</dbReference>
<evidence type="ECO:0000256" key="1">
    <source>
        <dbReference type="SAM" id="SignalP"/>
    </source>
</evidence>
<dbReference type="RefSeq" id="WP_069670180.1">
    <property type="nucleotide sequence ID" value="NZ_MCBT01000007.1"/>
</dbReference>
<dbReference type="Proteomes" id="UP000095230">
    <property type="component" value="Unassembled WGS sequence"/>
</dbReference>
<reference evidence="2 3" key="1">
    <citation type="submission" date="2016-07" db="EMBL/GenBank/DDBJ databases">
        <title>Whole-genome of two Shewanella species isolated from a digestive organ of sea cucumber Apostichopus japonicus Selenka 1867.</title>
        <authorList>
            <person name="Hong H.-H."/>
            <person name="Choi H."/>
            <person name="Cheon S."/>
            <person name="Oh J.-S."/>
            <person name="Lee H.-G."/>
            <person name="Park C."/>
        </authorList>
    </citation>
    <scope>NUCLEOTIDE SEQUENCE [LARGE SCALE GENOMIC DNA]</scope>
    <source>
        <strain evidence="2 3">CSB03KR</strain>
    </source>
</reference>
<evidence type="ECO:0000313" key="3">
    <source>
        <dbReference type="Proteomes" id="UP000095230"/>
    </source>
</evidence>
<evidence type="ECO:0000313" key="2">
    <source>
        <dbReference type="EMBL" id="OEG75474.1"/>
    </source>
</evidence>
<accession>A0A1E5IYB2</accession>
<feature type="signal peptide" evidence="1">
    <location>
        <begin position="1"/>
        <end position="23"/>
    </location>
</feature>
<protein>
    <submittedName>
        <fullName evidence="2">Uncharacterized protein</fullName>
    </submittedName>
</protein>
<proteinExistence type="predicted"/>
<gene>
    <name evidence="2" type="ORF">BEL05_08565</name>
</gene>
<name>A0A1E5IYB2_SHECO</name>
<dbReference type="AlphaFoldDB" id="A0A1E5IYB2"/>
<sequence>MNKIYLLLVVLTITTMLSLNANAGDSSLIAFGKAKKDQFYAAVSAQTATPTFPALYVYNTKEQQFLTKEEAETYLGELDQNPLWQELLKNWVKDSRQFQTSNATLSSAVPTLKLDREYLIYYDNLPAPMLEQFKMMEPNLVEKDNKLKSILSTLDSSRSYSTYQ</sequence>
<comment type="caution">
    <text evidence="2">The sequence shown here is derived from an EMBL/GenBank/DDBJ whole genome shotgun (WGS) entry which is preliminary data.</text>
</comment>
<dbReference type="OrthoDB" id="6265811at2"/>
<organism evidence="2 3">
    <name type="scientific">Shewanella colwelliana</name>
    <name type="common">Alteromonas colwelliana</name>
    <dbReference type="NCBI Taxonomy" id="23"/>
    <lineage>
        <taxon>Bacteria</taxon>
        <taxon>Pseudomonadati</taxon>
        <taxon>Pseudomonadota</taxon>
        <taxon>Gammaproteobacteria</taxon>
        <taxon>Alteromonadales</taxon>
        <taxon>Shewanellaceae</taxon>
        <taxon>Shewanella</taxon>
    </lineage>
</organism>
<feature type="chain" id="PRO_5009179443" evidence="1">
    <location>
        <begin position="24"/>
        <end position="164"/>
    </location>
</feature>